<evidence type="ECO:0000259" key="14">
    <source>
        <dbReference type="PROSITE" id="PS50011"/>
    </source>
</evidence>
<comment type="subcellular location">
    <subcellularLocation>
        <location evidence="1">Preautophagosomal structure membrane</location>
        <topology evidence="1">Peripheral membrane protein</topology>
    </subcellularLocation>
</comment>
<dbReference type="SUPFAM" id="SSF56112">
    <property type="entry name" value="Protein kinase-like (PK-like)"/>
    <property type="match status" value="1"/>
</dbReference>
<reference evidence="15" key="1">
    <citation type="journal article" date="2023" name="Mol. Phylogenet. Evol.">
        <title>Genome-scale phylogeny and comparative genomics of the fungal order Sordariales.</title>
        <authorList>
            <person name="Hensen N."/>
            <person name="Bonometti L."/>
            <person name="Westerberg I."/>
            <person name="Brannstrom I.O."/>
            <person name="Guillou S."/>
            <person name="Cros-Aarteil S."/>
            <person name="Calhoun S."/>
            <person name="Haridas S."/>
            <person name="Kuo A."/>
            <person name="Mondo S."/>
            <person name="Pangilinan J."/>
            <person name="Riley R."/>
            <person name="LaButti K."/>
            <person name="Andreopoulos B."/>
            <person name="Lipzen A."/>
            <person name="Chen C."/>
            <person name="Yan M."/>
            <person name="Daum C."/>
            <person name="Ng V."/>
            <person name="Clum A."/>
            <person name="Steindorff A."/>
            <person name="Ohm R.A."/>
            <person name="Martin F."/>
            <person name="Silar P."/>
            <person name="Natvig D.O."/>
            <person name="Lalanne C."/>
            <person name="Gautier V."/>
            <person name="Ament-Velasquez S.L."/>
            <person name="Kruys A."/>
            <person name="Hutchinson M.I."/>
            <person name="Powell A.J."/>
            <person name="Barry K."/>
            <person name="Miller A.N."/>
            <person name="Grigoriev I.V."/>
            <person name="Debuchy R."/>
            <person name="Gladieux P."/>
            <person name="Hiltunen Thoren M."/>
            <person name="Johannesson H."/>
        </authorList>
    </citation>
    <scope>NUCLEOTIDE SEQUENCE</scope>
    <source>
        <strain evidence="15">FGSC 1904</strain>
    </source>
</reference>
<evidence type="ECO:0000256" key="1">
    <source>
        <dbReference type="ARBA" id="ARBA00004623"/>
    </source>
</evidence>
<dbReference type="PANTHER" id="PTHR24348:SF22">
    <property type="entry name" value="NON-SPECIFIC SERINE_THREONINE PROTEIN KINASE"/>
    <property type="match status" value="1"/>
</dbReference>
<evidence type="ECO:0000256" key="12">
    <source>
        <dbReference type="ARBA" id="ARBA00047899"/>
    </source>
</evidence>
<dbReference type="Gene3D" id="1.10.510.10">
    <property type="entry name" value="Transferase(Phosphotransferase) domain 1"/>
    <property type="match status" value="1"/>
</dbReference>
<keyword evidence="3" id="KW-0813">Transport</keyword>
<accession>A0AAE0PJJ0</accession>
<dbReference type="Pfam" id="PF00069">
    <property type="entry name" value="Pkinase"/>
    <property type="match status" value="1"/>
</dbReference>
<dbReference type="InterPro" id="IPR045269">
    <property type="entry name" value="Atg1-like"/>
</dbReference>
<dbReference type="SMART" id="SM00220">
    <property type="entry name" value="S_TKc"/>
    <property type="match status" value="1"/>
</dbReference>
<dbReference type="InterPro" id="IPR000719">
    <property type="entry name" value="Prot_kinase_dom"/>
</dbReference>
<dbReference type="GO" id="GO:0015031">
    <property type="term" value="P:protein transport"/>
    <property type="evidence" value="ECO:0007669"/>
    <property type="project" value="UniProtKB-KW"/>
</dbReference>
<evidence type="ECO:0000313" key="15">
    <source>
        <dbReference type="EMBL" id="KAK3401044.1"/>
    </source>
</evidence>
<dbReference type="Gene3D" id="3.30.200.20">
    <property type="entry name" value="Phosphorylase Kinase, domain 1"/>
    <property type="match status" value="1"/>
</dbReference>
<evidence type="ECO:0000256" key="2">
    <source>
        <dbReference type="ARBA" id="ARBA00012513"/>
    </source>
</evidence>
<name>A0AAE0PJJ0_SORBR</name>
<dbReference type="GO" id="GO:0005829">
    <property type="term" value="C:cytosol"/>
    <property type="evidence" value="ECO:0007669"/>
    <property type="project" value="TreeGrafter"/>
</dbReference>
<proteinExistence type="predicted"/>
<evidence type="ECO:0000256" key="7">
    <source>
        <dbReference type="ARBA" id="ARBA00022777"/>
    </source>
</evidence>
<keyword evidence="16" id="KW-1185">Reference proteome</keyword>
<evidence type="ECO:0000256" key="10">
    <source>
        <dbReference type="ARBA" id="ARBA00023006"/>
    </source>
</evidence>
<feature type="non-terminal residue" evidence="15">
    <location>
        <position position="1"/>
    </location>
</feature>
<evidence type="ECO:0000256" key="8">
    <source>
        <dbReference type="ARBA" id="ARBA00022840"/>
    </source>
</evidence>
<keyword evidence="6" id="KW-0547">Nucleotide-binding</keyword>
<evidence type="ECO:0000256" key="3">
    <source>
        <dbReference type="ARBA" id="ARBA00022448"/>
    </source>
</evidence>
<comment type="caution">
    <text evidence="15">The sequence shown here is derived from an EMBL/GenBank/DDBJ whole genome shotgun (WGS) entry which is preliminary data.</text>
</comment>
<keyword evidence="7 15" id="KW-0418">Kinase</keyword>
<protein>
    <recommendedName>
        <fullName evidence="2">non-specific serine/threonine protein kinase</fullName>
        <ecNumber evidence="2">2.7.11.1</ecNumber>
    </recommendedName>
    <alternativeName>
        <fullName evidence="11">Autophagy-related protein 1</fullName>
    </alternativeName>
</protein>
<feature type="domain" description="Protein kinase" evidence="14">
    <location>
        <begin position="39"/>
        <end position="276"/>
    </location>
</feature>
<keyword evidence="10" id="KW-0072">Autophagy</keyword>
<dbReference type="EMBL" id="JAUTDP010000003">
    <property type="protein sequence ID" value="KAK3401044.1"/>
    <property type="molecule type" value="Genomic_DNA"/>
</dbReference>
<evidence type="ECO:0000313" key="16">
    <source>
        <dbReference type="Proteomes" id="UP001281003"/>
    </source>
</evidence>
<comment type="catalytic activity">
    <reaction evidence="13">
        <text>L-seryl-[protein] + ATP = O-phospho-L-seryl-[protein] + ADP + H(+)</text>
        <dbReference type="Rhea" id="RHEA:17989"/>
        <dbReference type="Rhea" id="RHEA-COMP:9863"/>
        <dbReference type="Rhea" id="RHEA-COMP:11604"/>
        <dbReference type="ChEBI" id="CHEBI:15378"/>
        <dbReference type="ChEBI" id="CHEBI:29999"/>
        <dbReference type="ChEBI" id="CHEBI:30616"/>
        <dbReference type="ChEBI" id="CHEBI:83421"/>
        <dbReference type="ChEBI" id="CHEBI:456216"/>
        <dbReference type="EC" id="2.7.11.1"/>
    </reaction>
</comment>
<keyword evidence="8" id="KW-0067">ATP-binding</keyword>
<evidence type="ECO:0000256" key="13">
    <source>
        <dbReference type="ARBA" id="ARBA00048679"/>
    </source>
</evidence>
<dbReference type="PANTHER" id="PTHR24348">
    <property type="entry name" value="SERINE/THREONINE-PROTEIN KINASE UNC-51-RELATED"/>
    <property type="match status" value="1"/>
</dbReference>
<reference evidence="15" key="2">
    <citation type="submission" date="2023-07" db="EMBL/GenBank/DDBJ databases">
        <authorList>
            <consortium name="Lawrence Berkeley National Laboratory"/>
            <person name="Haridas S."/>
            <person name="Hensen N."/>
            <person name="Bonometti L."/>
            <person name="Westerberg I."/>
            <person name="Brannstrom I.O."/>
            <person name="Guillou S."/>
            <person name="Cros-Aarteil S."/>
            <person name="Calhoun S."/>
            <person name="Kuo A."/>
            <person name="Mondo S."/>
            <person name="Pangilinan J."/>
            <person name="Riley R."/>
            <person name="LaButti K."/>
            <person name="Andreopoulos B."/>
            <person name="Lipzen A."/>
            <person name="Chen C."/>
            <person name="Yanf M."/>
            <person name="Daum C."/>
            <person name="Ng V."/>
            <person name="Clum A."/>
            <person name="Steindorff A."/>
            <person name="Ohm R."/>
            <person name="Martin F."/>
            <person name="Silar P."/>
            <person name="Natvig D."/>
            <person name="Lalanne C."/>
            <person name="Gautier V."/>
            <person name="Ament-velasquez S.L."/>
            <person name="Kruys A."/>
            <person name="Hutchinson M.I."/>
            <person name="Powell A.J."/>
            <person name="Barry K."/>
            <person name="Miller A.N."/>
            <person name="Grigoriev I.V."/>
            <person name="Debuchy R."/>
            <person name="Gladieux P."/>
            <person name="Thoren M.H."/>
            <person name="Johannesson H."/>
        </authorList>
    </citation>
    <scope>NUCLEOTIDE SEQUENCE</scope>
    <source>
        <strain evidence="15">FGSC 1904</strain>
    </source>
</reference>
<evidence type="ECO:0000256" key="9">
    <source>
        <dbReference type="ARBA" id="ARBA00022927"/>
    </source>
</evidence>
<sequence length="279" mass="31035">MDALLAGHLQDWKIGITGSPYNNTYWLRKKEGTKPFEQWRHEKLLGKSGFGEVWRAVCSEGKENHKQLRAVKIISKNQAGLFKSSQKEIKALTILSKEPHGDLQQYIDGLAPFAEPMAAAIANQVAWALKFMDIHDFIHGDLKPQNILVVSKEPSWRVKVADFGIAKSLEGESFFTHYIGTRGYMAPELFRSPAGSSYTAAVDVWALGAVVYCLLTGDPPFDTLDGLFKFSQNLVQFPTLELGATTGFCIDFVLGAMNPDPTQRSSLDQITEHAWLSLD</sequence>
<evidence type="ECO:0000256" key="11">
    <source>
        <dbReference type="ARBA" id="ARBA00030237"/>
    </source>
</evidence>
<dbReference type="GO" id="GO:0005524">
    <property type="term" value="F:ATP binding"/>
    <property type="evidence" value="ECO:0007669"/>
    <property type="project" value="UniProtKB-KW"/>
</dbReference>
<dbReference type="InterPro" id="IPR011009">
    <property type="entry name" value="Kinase-like_dom_sf"/>
</dbReference>
<dbReference type="PROSITE" id="PS00108">
    <property type="entry name" value="PROTEIN_KINASE_ST"/>
    <property type="match status" value="1"/>
</dbReference>
<keyword evidence="5" id="KW-0808">Transferase</keyword>
<dbReference type="Proteomes" id="UP001281003">
    <property type="component" value="Unassembled WGS sequence"/>
</dbReference>
<comment type="catalytic activity">
    <reaction evidence="12">
        <text>L-threonyl-[protein] + ATP = O-phospho-L-threonyl-[protein] + ADP + H(+)</text>
        <dbReference type="Rhea" id="RHEA:46608"/>
        <dbReference type="Rhea" id="RHEA-COMP:11060"/>
        <dbReference type="Rhea" id="RHEA-COMP:11605"/>
        <dbReference type="ChEBI" id="CHEBI:15378"/>
        <dbReference type="ChEBI" id="CHEBI:30013"/>
        <dbReference type="ChEBI" id="CHEBI:30616"/>
        <dbReference type="ChEBI" id="CHEBI:61977"/>
        <dbReference type="ChEBI" id="CHEBI:456216"/>
        <dbReference type="EC" id="2.7.11.1"/>
    </reaction>
</comment>
<organism evidence="15 16">
    <name type="scientific">Sordaria brevicollis</name>
    <dbReference type="NCBI Taxonomy" id="83679"/>
    <lineage>
        <taxon>Eukaryota</taxon>
        <taxon>Fungi</taxon>
        <taxon>Dikarya</taxon>
        <taxon>Ascomycota</taxon>
        <taxon>Pezizomycotina</taxon>
        <taxon>Sordariomycetes</taxon>
        <taxon>Sordariomycetidae</taxon>
        <taxon>Sordariales</taxon>
        <taxon>Sordariaceae</taxon>
        <taxon>Sordaria</taxon>
    </lineage>
</organism>
<dbReference type="PROSITE" id="PS50011">
    <property type="entry name" value="PROTEIN_KINASE_DOM"/>
    <property type="match status" value="1"/>
</dbReference>
<dbReference type="GO" id="GO:0010506">
    <property type="term" value="P:regulation of autophagy"/>
    <property type="evidence" value="ECO:0007669"/>
    <property type="project" value="InterPro"/>
</dbReference>
<dbReference type="InterPro" id="IPR008271">
    <property type="entry name" value="Ser/Thr_kinase_AS"/>
</dbReference>
<gene>
    <name evidence="15" type="ORF">B0T20DRAFT_331530</name>
</gene>
<dbReference type="GO" id="GO:0000045">
    <property type="term" value="P:autophagosome assembly"/>
    <property type="evidence" value="ECO:0007669"/>
    <property type="project" value="TreeGrafter"/>
</dbReference>
<dbReference type="GO" id="GO:0034045">
    <property type="term" value="C:phagophore assembly site membrane"/>
    <property type="evidence" value="ECO:0007669"/>
    <property type="project" value="UniProtKB-SubCell"/>
</dbReference>
<keyword evidence="4" id="KW-0723">Serine/threonine-protein kinase</keyword>
<dbReference type="GO" id="GO:0004674">
    <property type="term" value="F:protein serine/threonine kinase activity"/>
    <property type="evidence" value="ECO:0007669"/>
    <property type="project" value="UniProtKB-KW"/>
</dbReference>
<evidence type="ECO:0000256" key="5">
    <source>
        <dbReference type="ARBA" id="ARBA00022679"/>
    </source>
</evidence>
<dbReference type="EC" id="2.7.11.1" evidence="2"/>
<dbReference type="AlphaFoldDB" id="A0AAE0PJJ0"/>
<evidence type="ECO:0000256" key="4">
    <source>
        <dbReference type="ARBA" id="ARBA00022527"/>
    </source>
</evidence>
<evidence type="ECO:0000256" key="6">
    <source>
        <dbReference type="ARBA" id="ARBA00022741"/>
    </source>
</evidence>
<keyword evidence="9" id="KW-0653">Protein transport</keyword>
<dbReference type="GO" id="GO:0005776">
    <property type="term" value="C:autophagosome"/>
    <property type="evidence" value="ECO:0007669"/>
    <property type="project" value="TreeGrafter"/>
</dbReference>